<dbReference type="AlphaFoldDB" id="A0A146I8Q1"/>
<protein>
    <submittedName>
        <fullName evidence="1">Rpl-30 protein</fullName>
    </submittedName>
</protein>
<accession>A0A146I8Q1</accession>
<sequence>MAPAAKPQVSEVSLELNFRAAME</sequence>
<reference evidence="1" key="1">
    <citation type="journal article" date="2016" name="Nucleic Acids Res.">
        <title>Evolutionarily conserved autoregulation of alternative pre-mRNA splicing by ribosomal protein L10a.</title>
        <authorList>
            <person name="Takei S."/>
            <person name="Togo-Ohno M."/>
            <person name="Suzuki Y."/>
            <person name="Kuroyanagi H."/>
        </authorList>
    </citation>
    <scope>NUCLEOTIDE SEQUENCE</scope>
    <source>
        <strain evidence="1">KH2070</strain>
    </source>
</reference>
<name>A0A146I8Q1_CAEEL</name>
<evidence type="ECO:0000313" key="1">
    <source>
        <dbReference type="EMBL" id="BAU71492.1"/>
    </source>
</evidence>
<dbReference type="EMBL" id="LC006014">
    <property type="protein sequence ID" value="BAU71492.1"/>
    <property type="molecule type" value="mRNA"/>
</dbReference>
<organism evidence="1">
    <name type="scientific">Caenorhabditis elegans</name>
    <dbReference type="NCBI Taxonomy" id="6239"/>
    <lineage>
        <taxon>Eukaryota</taxon>
        <taxon>Metazoa</taxon>
        <taxon>Ecdysozoa</taxon>
        <taxon>Nematoda</taxon>
        <taxon>Chromadorea</taxon>
        <taxon>Rhabditida</taxon>
        <taxon>Rhabditina</taxon>
        <taxon>Rhabditomorpha</taxon>
        <taxon>Rhabditoidea</taxon>
        <taxon>Rhabditidae</taxon>
        <taxon>Peloderinae</taxon>
        <taxon>Caenorhabditis</taxon>
    </lineage>
</organism>
<gene>
    <name evidence="1" type="primary">rpl-30</name>
</gene>
<proteinExistence type="evidence at transcript level"/>